<feature type="compositionally biased region" description="Basic and acidic residues" evidence="1">
    <location>
        <begin position="48"/>
        <end position="62"/>
    </location>
</feature>
<sequence length="62" mass="6960">MAPQNDVTASNPTPRVDDIDMGVTVPNPKGPPRIKPKVVIHNDGGPLYDRKRPAEWDSKRWK</sequence>
<dbReference type="EMBL" id="NPHW01002959">
    <property type="protein sequence ID" value="OXV10390.1"/>
    <property type="molecule type" value="Genomic_DNA"/>
</dbReference>
<name>A0A232M1V6_9EURO</name>
<reference evidence="2 3" key="1">
    <citation type="journal article" date="2015" name="Environ. Microbiol.">
        <title>Metagenome sequence of Elaphomyces granulatus from sporocarp tissue reveals Ascomycota ectomycorrhizal fingerprints of genome expansion and a Proteobacteria-rich microbiome.</title>
        <authorList>
            <person name="Quandt C.A."/>
            <person name="Kohler A."/>
            <person name="Hesse C.N."/>
            <person name="Sharpton T.J."/>
            <person name="Martin F."/>
            <person name="Spatafora J.W."/>
        </authorList>
    </citation>
    <scope>NUCLEOTIDE SEQUENCE [LARGE SCALE GENOMIC DNA]</scope>
    <source>
        <strain evidence="2 3">OSC145934</strain>
    </source>
</reference>
<feature type="compositionally biased region" description="Polar residues" evidence="1">
    <location>
        <begin position="1"/>
        <end position="13"/>
    </location>
</feature>
<proteinExistence type="predicted"/>
<evidence type="ECO:0000256" key="1">
    <source>
        <dbReference type="SAM" id="MobiDB-lite"/>
    </source>
</evidence>
<organism evidence="2 3">
    <name type="scientific">Elaphomyces granulatus</name>
    <dbReference type="NCBI Taxonomy" id="519963"/>
    <lineage>
        <taxon>Eukaryota</taxon>
        <taxon>Fungi</taxon>
        <taxon>Dikarya</taxon>
        <taxon>Ascomycota</taxon>
        <taxon>Pezizomycotina</taxon>
        <taxon>Eurotiomycetes</taxon>
        <taxon>Eurotiomycetidae</taxon>
        <taxon>Eurotiales</taxon>
        <taxon>Elaphomycetaceae</taxon>
        <taxon>Elaphomyces</taxon>
    </lineage>
</organism>
<evidence type="ECO:0000313" key="3">
    <source>
        <dbReference type="Proteomes" id="UP000243515"/>
    </source>
</evidence>
<protein>
    <submittedName>
        <fullName evidence="2">Uncharacterized protein</fullName>
    </submittedName>
</protein>
<dbReference type="AlphaFoldDB" id="A0A232M1V6"/>
<keyword evidence="3" id="KW-1185">Reference proteome</keyword>
<evidence type="ECO:0000313" key="2">
    <source>
        <dbReference type="EMBL" id="OXV10390.1"/>
    </source>
</evidence>
<feature type="region of interest" description="Disordered" evidence="1">
    <location>
        <begin position="1"/>
        <end position="62"/>
    </location>
</feature>
<gene>
    <name evidence="2" type="ORF">Egran_01849</name>
</gene>
<accession>A0A232M1V6</accession>
<dbReference type="Proteomes" id="UP000243515">
    <property type="component" value="Unassembled WGS sequence"/>
</dbReference>
<comment type="caution">
    <text evidence="2">The sequence shown here is derived from an EMBL/GenBank/DDBJ whole genome shotgun (WGS) entry which is preliminary data.</text>
</comment>
<dbReference type="OrthoDB" id="4361146at2759"/>